<evidence type="ECO:0000256" key="6">
    <source>
        <dbReference type="HAMAP-Rule" id="MF_00117"/>
    </source>
</evidence>
<evidence type="ECO:0000256" key="3">
    <source>
        <dbReference type="ARBA" id="ARBA00023157"/>
    </source>
</evidence>
<dbReference type="SUPFAM" id="SSF118352">
    <property type="entry name" value="HSP33 redox switch-like"/>
    <property type="match status" value="1"/>
</dbReference>
<dbReference type="PIRSF" id="PIRSF005261">
    <property type="entry name" value="Heat_shock_Hsp33"/>
    <property type="match status" value="1"/>
</dbReference>
<sequence length="293" mass="31813">MSDVLVKAMLNKEISVCACDVSRMVEEARKIHNTMPAATIALGRTLAAATMMASMLKNRNDRLTLMINGGGPAGTIMAVGNARLHMKGYVANPAVNIAANEKGAIDVAGAVGKDGFVTVVEDLGLKEPYIGKTPVISGEIGEDIANYFLVSEQQPSIVYVNTWLETDMSIVNAGGIIIRPMPGCSEESLAAVEKRTGEIANFAIYMFSKGLDGALEQVFEGMELQMLEHEQPLWKCDCSKDRLEEVVLSLGKKEIEDMIKEDAGAEIVCRFCNKKYDFSSDDLGRLLEHATKE</sequence>
<name>A0A0M2NM93_9FIRM</name>
<dbReference type="Proteomes" id="UP000034076">
    <property type="component" value="Unassembled WGS sequence"/>
</dbReference>
<dbReference type="PANTHER" id="PTHR30111:SF1">
    <property type="entry name" value="33 KDA CHAPERONIN"/>
    <property type="match status" value="1"/>
</dbReference>
<evidence type="ECO:0000256" key="2">
    <source>
        <dbReference type="ARBA" id="ARBA00022833"/>
    </source>
</evidence>
<keyword evidence="5 6" id="KW-0676">Redox-active center</keyword>
<comment type="similarity">
    <text evidence="6">Belongs to the HSP33 family.</text>
</comment>
<dbReference type="InterPro" id="IPR016154">
    <property type="entry name" value="Heat_shock_Hsp33_C"/>
</dbReference>
<dbReference type="NCBIfam" id="NF001033">
    <property type="entry name" value="PRK00114.1"/>
    <property type="match status" value="1"/>
</dbReference>
<reference evidence="7 8" key="1">
    <citation type="submission" date="2015-04" db="EMBL/GenBank/DDBJ databases">
        <title>Draft genome sequence of bacteremic isolate Catabacter hongkongensis type strain HKU16T.</title>
        <authorList>
            <person name="Lau S.K."/>
            <person name="Teng J.L."/>
            <person name="Huang Y."/>
            <person name="Curreem S.O."/>
            <person name="Tsui S.K."/>
            <person name="Woo P.C."/>
        </authorList>
    </citation>
    <scope>NUCLEOTIDE SEQUENCE [LARGE SCALE GENOMIC DNA]</scope>
    <source>
        <strain evidence="7 8">HKU16</strain>
    </source>
</reference>
<dbReference type="GO" id="GO:0005737">
    <property type="term" value="C:cytoplasm"/>
    <property type="evidence" value="ECO:0007669"/>
    <property type="project" value="UniProtKB-SubCell"/>
</dbReference>
<keyword evidence="3 6" id="KW-1015">Disulfide bond</keyword>
<dbReference type="GO" id="GO:0044183">
    <property type="term" value="F:protein folding chaperone"/>
    <property type="evidence" value="ECO:0007669"/>
    <property type="project" value="TreeGrafter"/>
</dbReference>
<dbReference type="InterPro" id="IPR016153">
    <property type="entry name" value="Heat_shock_Hsp33_N"/>
</dbReference>
<evidence type="ECO:0000256" key="4">
    <source>
        <dbReference type="ARBA" id="ARBA00023186"/>
    </source>
</evidence>
<dbReference type="OrthoDB" id="9776534at2"/>
<evidence type="ECO:0000313" key="8">
    <source>
        <dbReference type="Proteomes" id="UP000034076"/>
    </source>
</evidence>
<protein>
    <recommendedName>
        <fullName evidence="6">33 kDa chaperonin</fullName>
    </recommendedName>
    <alternativeName>
        <fullName evidence="6">Heat shock protein 33 homolog</fullName>
        <shortName evidence="6">HSP33</shortName>
    </alternativeName>
</protein>
<gene>
    <name evidence="6" type="primary">hslO</name>
    <name evidence="7" type="ORF">CHK_1138</name>
</gene>
<feature type="disulfide bond" description="Redox-active" evidence="6">
    <location>
        <begin position="236"/>
        <end position="238"/>
    </location>
</feature>
<dbReference type="SUPFAM" id="SSF64397">
    <property type="entry name" value="Hsp33 domain"/>
    <property type="match status" value="1"/>
</dbReference>
<keyword evidence="7" id="KW-0346">Stress response</keyword>
<dbReference type="HAMAP" id="MF_00117">
    <property type="entry name" value="HslO"/>
    <property type="match status" value="1"/>
</dbReference>
<comment type="function">
    <text evidence="6">Redox regulated molecular chaperone. Protects both thermally unfolding and oxidatively damaged proteins from irreversible aggregation. Plays an important role in the bacterial defense system toward oxidative stress.</text>
</comment>
<keyword evidence="2 6" id="KW-0862">Zinc</keyword>
<dbReference type="STRING" id="270498.CHK_1138"/>
<dbReference type="InterPro" id="IPR000397">
    <property type="entry name" value="Heat_shock_Hsp33"/>
</dbReference>
<keyword evidence="8" id="KW-1185">Reference proteome</keyword>
<evidence type="ECO:0000256" key="1">
    <source>
        <dbReference type="ARBA" id="ARBA00022490"/>
    </source>
</evidence>
<dbReference type="GO" id="GO:0042026">
    <property type="term" value="P:protein refolding"/>
    <property type="evidence" value="ECO:0007669"/>
    <property type="project" value="TreeGrafter"/>
</dbReference>
<feature type="disulfide bond" description="Redox-active" evidence="6">
    <location>
        <begin position="269"/>
        <end position="272"/>
    </location>
</feature>
<organism evidence="7 8">
    <name type="scientific">Christensenella hongkongensis</name>
    <dbReference type="NCBI Taxonomy" id="270498"/>
    <lineage>
        <taxon>Bacteria</taxon>
        <taxon>Bacillati</taxon>
        <taxon>Bacillota</taxon>
        <taxon>Clostridia</taxon>
        <taxon>Christensenellales</taxon>
        <taxon>Christensenellaceae</taxon>
        <taxon>Christensenella</taxon>
    </lineage>
</organism>
<dbReference type="PANTHER" id="PTHR30111">
    <property type="entry name" value="33 KDA CHAPERONIN"/>
    <property type="match status" value="1"/>
</dbReference>
<dbReference type="EMBL" id="LAYJ01000078">
    <property type="protein sequence ID" value="KKI51350.1"/>
    <property type="molecule type" value="Genomic_DNA"/>
</dbReference>
<dbReference type="Gene3D" id="3.90.1280.10">
    <property type="entry name" value="HSP33 redox switch-like"/>
    <property type="match status" value="1"/>
</dbReference>
<dbReference type="AlphaFoldDB" id="A0A0M2NM93"/>
<comment type="PTM">
    <text evidence="6">Under oxidizing conditions two disulfide bonds are formed involving the reactive cysteines. Under reducing conditions zinc is bound to the reactive cysteines and the protein is inactive.</text>
</comment>
<keyword evidence="4 6" id="KW-0143">Chaperone</keyword>
<evidence type="ECO:0000256" key="5">
    <source>
        <dbReference type="ARBA" id="ARBA00023284"/>
    </source>
</evidence>
<keyword evidence="1 6" id="KW-0963">Cytoplasm</keyword>
<proteinExistence type="inferred from homology"/>
<comment type="caution">
    <text evidence="7">The sequence shown here is derived from an EMBL/GenBank/DDBJ whole genome shotgun (WGS) entry which is preliminary data.</text>
</comment>
<dbReference type="RefSeq" id="WP_046443039.1">
    <property type="nucleotide sequence ID" value="NZ_JAXDTA010000149.1"/>
</dbReference>
<dbReference type="CDD" id="cd00498">
    <property type="entry name" value="Hsp33"/>
    <property type="match status" value="1"/>
</dbReference>
<dbReference type="Pfam" id="PF01430">
    <property type="entry name" value="HSP33"/>
    <property type="match status" value="1"/>
</dbReference>
<dbReference type="Gene3D" id="3.55.30.10">
    <property type="entry name" value="Hsp33 domain"/>
    <property type="match status" value="1"/>
</dbReference>
<evidence type="ECO:0000313" key="7">
    <source>
        <dbReference type="EMBL" id="KKI51350.1"/>
    </source>
</evidence>
<comment type="subcellular location">
    <subcellularLocation>
        <location evidence="6">Cytoplasm</location>
    </subcellularLocation>
</comment>
<dbReference type="GO" id="GO:0051082">
    <property type="term" value="F:unfolded protein binding"/>
    <property type="evidence" value="ECO:0007669"/>
    <property type="project" value="UniProtKB-UniRule"/>
</dbReference>
<accession>A0A0M2NM93</accession>